<protein>
    <recommendedName>
        <fullName evidence="5">Transport permease protein</fullName>
    </recommendedName>
</protein>
<reference evidence="7 8" key="1">
    <citation type="journal article" date="2021" name="Int. J. Syst. Evol. Microbiol.">
        <title>Reticulibacter mediterranei gen. nov., sp. nov., within the new family Reticulibacteraceae fam. nov., and Ktedonospora formicarum gen. nov., sp. nov., Ktedonobacter robiniae sp. nov., Dictyobacter formicarum sp. nov. and Dictyobacter arantiisoli sp. nov., belonging to the class Ktedonobacteria.</title>
        <authorList>
            <person name="Yabe S."/>
            <person name="Zheng Y."/>
            <person name="Wang C.M."/>
            <person name="Sakai Y."/>
            <person name="Abe K."/>
            <person name="Yokota A."/>
            <person name="Donadio S."/>
            <person name="Cavaletti L."/>
            <person name="Monciardini P."/>
        </authorList>
    </citation>
    <scope>NUCLEOTIDE SEQUENCE [LARGE SCALE GENOMIC DNA]</scope>
    <source>
        <strain evidence="7 8">SOSP1-30</strain>
    </source>
</reference>
<comment type="similarity">
    <text evidence="5">Belongs to the ABC-2 integral membrane protein family.</text>
</comment>
<dbReference type="EMBL" id="BNJG01000008">
    <property type="protein sequence ID" value="GHO60976.1"/>
    <property type="molecule type" value="Genomic_DNA"/>
</dbReference>
<dbReference type="Pfam" id="PF01061">
    <property type="entry name" value="ABC2_membrane"/>
    <property type="match status" value="1"/>
</dbReference>
<comment type="caution">
    <text evidence="7">The sequence shown here is derived from an EMBL/GenBank/DDBJ whole genome shotgun (WGS) entry which is preliminary data.</text>
</comment>
<gene>
    <name evidence="7" type="ORF">KSB_94510</name>
</gene>
<keyword evidence="8" id="KW-1185">Reference proteome</keyword>
<keyword evidence="5" id="KW-1003">Cell membrane</keyword>
<keyword evidence="3 5" id="KW-1133">Transmembrane helix</keyword>
<evidence type="ECO:0000313" key="7">
    <source>
        <dbReference type="EMBL" id="GHO60976.1"/>
    </source>
</evidence>
<evidence type="ECO:0000256" key="3">
    <source>
        <dbReference type="ARBA" id="ARBA00022989"/>
    </source>
</evidence>
<dbReference type="Proteomes" id="UP000654345">
    <property type="component" value="Unassembled WGS sequence"/>
</dbReference>
<sequence length="272" mass="29666">MLKMTEPVTIPEIVPESISANARFIDLEGIAMIWRRDMVRLWRQRSRLLGAVARALVWLFALGFGLRGSLGSIAGFSYEQFVFPGVIAMTVIFSGLQSAISIVYDREFGFLKEVQVAPTPRSTLVIGKCLGGASSSTIQALIILIFAPFAAVHLTPLNILATFVATFVTALAISGLGVVIAMWITDFENFGTIQNFITLPLYMFSGAIFPTRQVPGWLHTVLLLNPLSYGVNAIRGSLLGYEASSIPFNLGILLLFTVVMVGIAIFMSRKEV</sequence>
<feature type="domain" description="ABC transmembrane type-2" evidence="6">
    <location>
        <begin position="46"/>
        <end position="271"/>
    </location>
</feature>
<proteinExistence type="inferred from homology"/>
<keyword evidence="4 5" id="KW-0472">Membrane</keyword>
<evidence type="ECO:0000256" key="5">
    <source>
        <dbReference type="RuleBase" id="RU361157"/>
    </source>
</evidence>
<keyword evidence="2 5" id="KW-0812">Transmembrane</keyword>
<dbReference type="PIRSF" id="PIRSF006648">
    <property type="entry name" value="DrrB"/>
    <property type="match status" value="1"/>
</dbReference>
<dbReference type="InterPro" id="IPR013525">
    <property type="entry name" value="ABC2_TM"/>
</dbReference>
<feature type="transmembrane region" description="Helical" evidence="5">
    <location>
        <begin position="125"/>
        <end position="147"/>
    </location>
</feature>
<keyword evidence="5" id="KW-0813">Transport</keyword>
<feature type="transmembrane region" description="Helical" evidence="5">
    <location>
        <begin position="196"/>
        <end position="214"/>
    </location>
</feature>
<dbReference type="PANTHER" id="PTHR43229">
    <property type="entry name" value="NODULATION PROTEIN J"/>
    <property type="match status" value="1"/>
</dbReference>
<feature type="transmembrane region" description="Helical" evidence="5">
    <location>
        <begin position="48"/>
        <end position="69"/>
    </location>
</feature>
<dbReference type="PANTHER" id="PTHR43229:SF2">
    <property type="entry name" value="NODULATION PROTEIN J"/>
    <property type="match status" value="1"/>
</dbReference>
<evidence type="ECO:0000256" key="2">
    <source>
        <dbReference type="ARBA" id="ARBA00022692"/>
    </source>
</evidence>
<evidence type="ECO:0000259" key="6">
    <source>
        <dbReference type="PROSITE" id="PS51012"/>
    </source>
</evidence>
<dbReference type="InterPro" id="IPR000412">
    <property type="entry name" value="ABC_2_transport"/>
</dbReference>
<dbReference type="InterPro" id="IPR051784">
    <property type="entry name" value="Nod_factor_ABC_transporter"/>
</dbReference>
<dbReference type="InterPro" id="IPR047817">
    <property type="entry name" value="ABC2_TM_bact-type"/>
</dbReference>
<feature type="transmembrane region" description="Helical" evidence="5">
    <location>
        <begin position="159"/>
        <end position="184"/>
    </location>
</feature>
<dbReference type="PROSITE" id="PS51012">
    <property type="entry name" value="ABC_TM2"/>
    <property type="match status" value="1"/>
</dbReference>
<accession>A0ABQ3V7M3</accession>
<dbReference type="RefSeq" id="WP_201376991.1">
    <property type="nucleotide sequence ID" value="NZ_BNJG01000008.1"/>
</dbReference>
<evidence type="ECO:0000313" key="8">
    <source>
        <dbReference type="Proteomes" id="UP000654345"/>
    </source>
</evidence>
<dbReference type="PRINTS" id="PR00164">
    <property type="entry name" value="ABC2TRNSPORT"/>
</dbReference>
<feature type="transmembrane region" description="Helical" evidence="5">
    <location>
        <begin position="246"/>
        <end position="267"/>
    </location>
</feature>
<name>A0ABQ3V7M3_9CHLR</name>
<evidence type="ECO:0000256" key="4">
    <source>
        <dbReference type="ARBA" id="ARBA00023136"/>
    </source>
</evidence>
<evidence type="ECO:0000256" key="1">
    <source>
        <dbReference type="ARBA" id="ARBA00004141"/>
    </source>
</evidence>
<organism evidence="7 8">
    <name type="scientific">Ktedonobacter robiniae</name>
    <dbReference type="NCBI Taxonomy" id="2778365"/>
    <lineage>
        <taxon>Bacteria</taxon>
        <taxon>Bacillati</taxon>
        <taxon>Chloroflexota</taxon>
        <taxon>Ktedonobacteria</taxon>
        <taxon>Ktedonobacterales</taxon>
        <taxon>Ktedonobacteraceae</taxon>
        <taxon>Ktedonobacter</taxon>
    </lineage>
</organism>
<feature type="transmembrane region" description="Helical" evidence="5">
    <location>
        <begin position="81"/>
        <end position="104"/>
    </location>
</feature>
<comment type="subcellular location">
    <subcellularLocation>
        <location evidence="5">Cell membrane</location>
        <topology evidence="5">Multi-pass membrane protein</topology>
    </subcellularLocation>
    <subcellularLocation>
        <location evidence="1">Membrane</location>
        <topology evidence="1">Multi-pass membrane protein</topology>
    </subcellularLocation>
</comment>